<comment type="similarity">
    <text evidence="10">Belongs to the adenoviridae E2A DNA-binding protein family.</text>
</comment>
<name>A0A1S5XY10_9ADEN</name>
<comment type="subunit">
    <text evidence="10">Homomultimerizes on viral ssDNA bound to pTP. Forms a initiation complex with viral polymerase, pTP and hosts NFIA and POU2F1/OCT1. Interacts with host SRCAP.</text>
</comment>
<keyword evidence="8 10" id="KW-1194">Viral DNA replication</keyword>
<evidence type="ECO:0000256" key="5">
    <source>
        <dbReference type="ARBA" id="ARBA00022705"/>
    </source>
</evidence>
<reference evidence="14 15" key="1">
    <citation type="submission" date="2016-12" db="EMBL/GenBank/DDBJ databases">
        <title>A novel cetacean adenovirus in stranded harbour porpoises from the North Sea: detection and molecular characterization.</title>
        <authorList>
            <person name="van Beurden S.J."/>
            <person name="Ijsseldijk L.L."/>
            <person name="van de Bildt M."/>
            <person name="Begeman L."/>
            <person name="Wellehan J.F.X.Jr."/>
            <person name="Watzek T.B."/>
            <person name="Vrieze G."/>
            <person name="Grone A."/>
            <person name="Kuiken T."/>
            <person name="Verheije M.H."/>
            <person name="Penzes J.J."/>
        </authorList>
    </citation>
    <scope>NUCLEOTIDE SEQUENCE [LARGE SCALE GENOMIC DNA]</scope>
    <source>
        <strain evidence="14 15">HpAdV-1</strain>
    </source>
</reference>
<dbReference type="InterPro" id="IPR036368">
    <property type="entry name" value="ADBP_zn-bd_sf"/>
</dbReference>
<feature type="domain" description="Adenovirus DNA-binding zinc-binding" evidence="13">
    <location>
        <begin position="310"/>
        <end position="403"/>
    </location>
</feature>
<proteinExistence type="inferred from homology"/>
<dbReference type="SUPFAM" id="SSF57917">
    <property type="entry name" value="Zn-binding domains of ADDBP"/>
    <property type="match status" value="2"/>
</dbReference>
<feature type="binding site" evidence="10">
    <location>
        <position position="254"/>
    </location>
    <ligand>
        <name>Zn(2+)</name>
        <dbReference type="ChEBI" id="CHEBI:29105"/>
        <label>1</label>
    </ligand>
</feature>
<keyword evidence="6 10" id="KW-0479">Metal-binding</keyword>
<evidence type="ECO:0000259" key="12">
    <source>
        <dbReference type="Pfam" id="PF02236"/>
    </source>
</evidence>
<keyword evidence="4 10" id="KW-0945">Host-virus interaction</keyword>
<keyword evidence="3 10" id="KW-1048">Host nucleus</keyword>
<evidence type="ECO:0000256" key="7">
    <source>
        <dbReference type="ARBA" id="ARBA00022833"/>
    </source>
</evidence>
<comment type="subcellular location">
    <subcellularLocation>
        <location evidence="10">Host nucleus</location>
    </subcellularLocation>
    <text evidence="10">Accumulates in infected cells.</text>
</comment>
<evidence type="ECO:0000313" key="14">
    <source>
        <dbReference type="EMBL" id="AQQ73636.1"/>
    </source>
</evidence>
<evidence type="ECO:0000256" key="4">
    <source>
        <dbReference type="ARBA" id="ARBA00022581"/>
    </source>
</evidence>
<feature type="binding site" evidence="10">
    <location>
        <position position="381"/>
    </location>
    <ligand>
        <name>Zn(2+)</name>
        <dbReference type="ChEBI" id="CHEBI:29105"/>
        <label>2</label>
    </ligand>
</feature>
<keyword evidence="9 10" id="KW-0238">DNA-binding</keyword>
<keyword evidence="15" id="KW-1185">Reference proteome</keyword>
<keyword evidence="7 10" id="KW-0862">Zinc</keyword>
<evidence type="ECO:0000313" key="15">
    <source>
        <dbReference type="Proteomes" id="UP000316949"/>
    </source>
</evidence>
<dbReference type="GO" id="GO:0042025">
    <property type="term" value="C:host cell nucleus"/>
    <property type="evidence" value="ECO:0007669"/>
    <property type="project" value="UniProtKB-SubCell"/>
</dbReference>
<keyword evidence="1 10" id="KW-0244">Early protein</keyword>
<feature type="binding site" evidence="10">
    <location>
        <position position="365"/>
    </location>
    <ligand>
        <name>Zn(2+)</name>
        <dbReference type="ChEBI" id="CHEBI:29105"/>
        <label>2</label>
    </ligand>
</feature>
<dbReference type="GO" id="GO:0006351">
    <property type="term" value="P:DNA-templated transcription"/>
    <property type="evidence" value="ECO:0007669"/>
    <property type="project" value="UniProtKB-UniRule"/>
</dbReference>
<dbReference type="Gene3D" id="3.90.148.10">
    <property type="entry name" value="Adenovirus DNA-binding, C-terminal domain superfamily/Adenovirus DNA-binding, zinc binding domain"/>
    <property type="match status" value="1"/>
</dbReference>
<dbReference type="InterPro" id="IPR005376">
    <property type="entry name" value="Adenovirus_DNA-bd_zn-bd"/>
</dbReference>
<accession>A0A1S5XY10</accession>
<feature type="binding site" evidence="10">
    <location>
        <position position="201"/>
    </location>
    <ligand>
        <name>Zn(2+)</name>
        <dbReference type="ChEBI" id="CHEBI:29105"/>
        <label>1</label>
    </ligand>
</feature>
<dbReference type="GO" id="GO:0019028">
    <property type="term" value="C:viral capsid"/>
    <property type="evidence" value="ECO:0007669"/>
    <property type="project" value="UniProtKB-UniRule"/>
</dbReference>
<dbReference type="InterPro" id="IPR037540">
    <property type="entry name" value="ADV_DNB2"/>
</dbReference>
<comment type="domain">
    <text evidence="10">The C-terminal arm bridges DBP molecules together, thereby creating a chain.</text>
</comment>
<evidence type="ECO:0000259" key="13">
    <source>
        <dbReference type="Pfam" id="PF03728"/>
    </source>
</evidence>
<evidence type="ECO:0000256" key="11">
    <source>
        <dbReference type="SAM" id="MobiDB-lite"/>
    </source>
</evidence>
<feature type="region of interest" description="Flexible loop" evidence="10">
    <location>
        <begin position="212"/>
        <end position="246"/>
    </location>
</feature>
<keyword evidence="5 10" id="KW-0235">DNA replication</keyword>
<feature type="region of interest" description="Disordered" evidence="11">
    <location>
        <begin position="1"/>
        <end position="26"/>
    </location>
</feature>
<comment type="function">
    <text evidence="10">Plays a role in the elongation phase of viral strand displacement replication by unwinding the template in an ATP-independent fashion, employing its capacity to form multimers. Also enhances the rate of initiation. Released from template upon second strand synthesis. Assembles in complex with viral pTP, viral pol, host NFIA and host POU2F1/OCT1 on viral origin of replication. Covers the whole ssDNA genome during synthesis. The complementary strand synthesis induces its relese from DNA template. May inhibit cellular transcription mediated by the interaction between host SRCAP and CBP.</text>
</comment>
<feature type="binding site" evidence="10">
    <location>
        <position position="270"/>
    </location>
    <ligand>
        <name>Zn(2+)</name>
        <dbReference type="ChEBI" id="CHEBI:29105"/>
        <label>1</label>
    </ligand>
</feature>
<feature type="region of interest" description="C-terminal arm, DBP binding" evidence="10">
    <location>
        <begin position="427"/>
        <end position="441"/>
    </location>
</feature>
<protein>
    <recommendedName>
        <fullName evidence="10">DNA-binding protein</fullName>
        <shortName evidence="10">DBP</shortName>
    </recommendedName>
    <alternativeName>
        <fullName evidence="10">Early 2A protein</fullName>
    </alternativeName>
    <alternativeName>
        <fullName evidence="10">Early E2A DNA-binding protein</fullName>
    </alternativeName>
</protein>
<evidence type="ECO:0000256" key="8">
    <source>
        <dbReference type="ARBA" id="ARBA00023109"/>
    </source>
</evidence>
<evidence type="ECO:0000256" key="1">
    <source>
        <dbReference type="ARBA" id="ARBA00022518"/>
    </source>
</evidence>
<dbReference type="EMBL" id="KY352473">
    <property type="protein sequence ID" value="AQQ73636.1"/>
    <property type="molecule type" value="Genomic_DNA"/>
</dbReference>
<dbReference type="GO" id="GO:0006260">
    <property type="term" value="P:DNA replication"/>
    <property type="evidence" value="ECO:0007669"/>
    <property type="project" value="UniProtKB-KW"/>
</dbReference>
<gene>
    <name evidence="10" type="primary">DBP</name>
</gene>
<dbReference type="GO" id="GO:0045740">
    <property type="term" value="P:positive regulation of DNA replication"/>
    <property type="evidence" value="ECO:0007669"/>
    <property type="project" value="UniProtKB-UniRule"/>
</dbReference>
<feature type="binding site" evidence="10">
    <location>
        <position position="311"/>
    </location>
    <ligand>
        <name>Zn(2+)</name>
        <dbReference type="ChEBI" id="CHEBI:29105"/>
        <label>2</label>
    </ligand>
</feature>
<dbReference type="HAMAP" id="MF_04054">
    <property type="entry name" value="ADV_DNB2"/>
    <property type="match status" value="1"/>
</dbReference>
<feature type="domain" description="Adenovirus DNA-binding all-alpha" evidence="12">
    <location>
        <begin position="100"/>
        <end position="177"/>
    </location>
</feature>
<sequence>MSQHYEPVSVSDTSSGDEDKLVIDEPKPKRLRKRRMIVDSDEASLDIDTIQDTVQAKLRKVEATPRKATRKTKNIVVEPTELLGKNKIWRNTLNSDELKWQEAMDLAVQLLLAQRVDIKELTLLPDSPTLECFKRCAQNWINEKKIFLQLSFSTHKTVVLMVGRFLLDFVLKSAGLKTQNWNASGVVVWKHGCEDSLKCLHGLSMINKEQIVEMDVGSENAQRALKENPSGTKIVPNRWGRNVVQIRNSNAMACVCDASTAPNNFTNLSCGVFYTDGDKALQAFKQVMEFVQASYPKMRTAKSHILLPINCDCNWGNHQIPLLGRQTCKITPFSVSSAVGIDKSNVDDPKILATLNHPSMLVFQCYNPVFRNSKANVSKNCDFKISSVDLVASLQLAKRIWSDIIKKPAPVLIPEFKWEPKYQVQNTVLPTGQEDNDDSLF</sequence>
<dbReference type="Pfam" id="PF02236">
    <property type="entry name" value="Viral_DNA_bi"/>
    <property type="match status" value="1"/>
</dbReference>
<evidence type="ECO:0000256" key="6">
    <source>
        <dbReference type="ARBA" id="ARBA00022723"/>
    </source>
</evidence>
<dbReference type="GO" id="GO:0003677">
    <property type="term" value="F:DNA binding"/>
    <property type="evidence" value="ECO:0007669"/>
    <property type="project" value="UniProtKB-UniRule"/>
</dbReference>
<feature type="binding site" evidence="10">
    <location>
        <position position="313"/>
    </location>
    <ligand>
        <name>Zn(2+)</name>
        <dbReference type="ChEBI" id="CHEBI:29105"/>
        <label>2</label>
    </ligand>
</feature>
<evidence type="ECO:0000256" key="3">
    <source>
        <dbReference type="ARBA" id="ARBA00022562"/>
    </source>
</evidence>
<comment type="caution">
    <text evidence="10">Lacks conserved residue(s) required for the propagation of feature annotation.</text>
</comment>
<keyword evidence="2 10" id="KW-0597">Phosphoprotein</keyword>
<organism evidence="14 15">
    <name type="scientific">Harbour porpoise adenovirus 1</name>
    <dbReference type="NCBI Taxonomy" id="1958807"/>
    <lineage>
        <taxon>Viruses</taxon>
        <taxon>Varidnaviria</taxon>
        <taxon>Bamfordvirae</taxon>
        <taxon>Preplasmiviricota</taxon>
        <taxon>Polisuviricotina</taxon>
        <taxon>Pharingeaviricetes</taxon>
        <taxon>Rowavirales</taxon>
        <taxon>Adenoviridae</taxon>
        <taxon>Mastadenovirus</taxon>
        <taxon>Mastadenovirus phocoenae</taxon>
    </lineage>
</organism>
<dbReference type="Pfam" id="PF03728">
    <property type="entry name" value="Viral_DNA_Zn_bi"/>
    <property type="match status" value="2"/>
</dbReference>
<dbReference type="InterPro" id="IPR036367">
    <property type="entry name" value="Ad_DBP_C_sf"/>
</dbReference>
<feature type="compositionally biased region" description="Basic and acidic residues" evidence="11">
    <location>
        <begin position="17"/>
        <end position="26"/>
    </location>
</feature>
<dbReference type="InterPro" id="IPR036362">
    <property type="entry name" value="Adenovirus_DNA-bd_N_sf"/>
</dbReference>
<evidence type="ECO:0000256" key="2">
    <source>
        <dbReference type="ARBA" id="ARBA00022553"/>
    </source>
</evidence>
<feature type="binding site" evidence="10">
    <location>
        <position position="199"/>
    </location>
    <ligand>
        <name>Zn(2+)</name>
        <dbReference type="ChEBI" id="CHEBI:29105"/>
        <label>1</label>
    </ligand>
</feature>
<evidence type="ECO:0000256" key="10">
    <source>
        <dbReference type="HAMAP-Rule" id="MF_04054"/>
    </source>
</evidence>
<dbReference type="InterPro" id="IPR003176">
    <property type="entry name" value="Adenovirus_DNA-bd_a"/>
</dbReference>
<dbReference type="Proteomes" id="UP000316949">
    <property type="component" value="Segment"/>
</dbReference>
<dbReference type="GO" id="GO:0039687">
    <property type="term" value="P:viral DNA strand displacement replication"/>
    <property type="evidence" value="ECO:0007669"/>
    <property type="project" value="UniProtKB-UniRule"/>
</dbReference>
<dbReference type="Gene3D" id="1.10.269.10">
    <property type="entry name" value="Adenovirus DNA-binding, N-terminal domain"/>
    <property type="match status" value="1"/>
</dbReference>
<dbReference type="GO" id="GO:0008270">
    <property type="term" value="F:zinc ion binding"/>
    <property type="evidence" value="ECO:0007669"/>
    <property type="project" value="UniProtKB-UniRule"/>
</dbReference>
<feature type="domain" description="Adenovirus DNA-binding zinc-binding" evidence="13">
    <location>
        <begin position="197"/>
        <end position="298"/>
    </location>
</feature>
<dbReference type="SUPFAM" id="SSF47724">
    <property type="entry name" value="Domain of early E2A DNA-binding protein, ADDBP"/>
    <property type="match status" value="1"/>
</dbReference>
<evidence type="ECO:0000256" key="9">
    <source>
        <dbReference type="ARBA" id="ARBA00023125"/>
    </source>
</evidence>